<evidence type="ECO:0000313" key="1">
    <source>
        <dbReference type="EMBL" id="KAI5397426.1"/>
    </source>
</evidence>
<dbReference type="Gramene" id="Psat06G0329500-T1">
    <property type="protein sequence ID" value="KAI5397426.1"/>
    <property type="gene ID" value="KIW84_063295"/>
</dbReference>
<accession>A0A9D4WB67</accession>
<proteinExistence type="predicted"/>
<comment type="caution">
    <text evidence="1">The sequence shown here is derived from an EMBL/GenBank/DDBJ whole genome shotgun (WGS) entry which is preliminary data.</text>
</comment>
<evidence type="ECO:0000313" key="2">
    <source>
        <dbReference type="Proteomes" id="UP001058974"/>
    </source>
</evidence>
<dbReference type="Proteomes" id="UP001058974">
    <property type="component" value="Chromosome 6"/>
</dbReference>
<organism evidence="1 2">
    <name type="scientific">Pisum sativum</name>
    <name type="common">Garden pea</name>
    <name type="synonym">Lathyrus oleraceus</name>
    <dbReference type="NCBI Taxonomy" id="3888"/>
    <lineage>
        <taxon>Eukaryota</taxon>
        <taxon>Viridiplantae</taxon>
        <taxon>Streptophyta</taxon>
        <taxon>Embryophyta</taxon>
        <taxon>Tracheophyta</taxon>
        <taxon>Spermatophyta</taxon>
        <taxon>Magnoliopsida</taxon>
        <taxon>eudicotyledons</taxon>
        <taxon>Gunneridae</taxon>
        <taxon>Pentapetalae</taxon>
        <taxon>rosids</taxon>
        <taxon>fabids</taxon>
        <taxon>Fabales</taxon>
        <taxon>Fabaceae</taxon>
        <taxon>Papilionoideae</taxon>
        <taxon>50 kb inversion clade</taxon>
        <taxon>NPAAA clade</taxon>
        <taxon>Hologalegina</taxon>
        <taxon>IRL clade</taxon>
        <taxon>Fabeae</taxon>
        <taxon>Lathyrus</taxon>
    </lineage>
</organism>
<keyword evidence="2" id="KW-1185">Reference proteome</keyword>
<gene>
    <name evidence="1" type="ORF">KIW84_063295</name>
</gene>
<dbReference type="EMBL" id="JAMSHJ010000006">
    <property type="protein sequence ID" value="KAI5397426.1"/>
    <property type="molecule type" value="Genomic_DNA"/>
</dbReference>
<protein>
    <submittedName>
        <fullName evidence="1">Uncharacterized protein</fullName>
    </submittedName>
</protein>
<reference evidence="1 2" key="1">
    <citation type="journal article" date="2022" name="Nat. Genet.">
        <title>Improved pea reference genome and pan-genome highlight genomic features and evolutionary characteristics.</title>
        <authorList>
            <person name="Yang T."/>
            <person name="Liu R."/>
            <person name="Luo Y."/>
            <person name="Hu S."/>
            <person name="Wang D."/>
            <person name="Wang C."/>
            <person name="Pandey M.K."/>
            <person name="Ge S."/>
            <person name="Xu Q."/>
            <person name="Li N."/>
            <person name="Li G."/>
            <person name="Huang Y."/>
            <person name="Saxena R.K."/>
            <person name="Ji Y."/>
            <person name="Li M."/>
            <person name="Yan X."/>
            <person name="He Y."/>
            <person name="Liu Y."/>
            <person name="Wang X."/>
            <person name="Xiang C."/>
            <person name="Varshney R.K."/>
            <person name="Ding H."/>
            <person name="Gao S."/>
            <person name="Zong X."/>
        </authorList>
    </citation>
    <scope>NUCLEOTIDE SEQUENCE [LARGE SCALE GENOMIC DNA]</scope>
    <source>
        <strain evidence="1 2">cv. Zhongwan 6</strain>
    </source>
</reference>
<name>A0A9D4WB67_PEA</name>
<sequence>MFTTVEMDMEHVIEEYYMTDELDSEADEYSCDGRPAVIRLNEDEPLRKGFTFKVGMEFSSLSLLWSYGVELRRASQGNTFKLNIGIPTFGLQPWAERCNVCFDGTKKALTLTCRSFIGLNRYHLKNTYDGIWLVVVGRDANDKYLSIAFGVVENEAKDSWS</sequence>
<dbReference type="AlphaFoldDB" id="A0A9D4WB67"/>